<evidence type="ECO:0000256" key="6">
    <source>
        <dbReference type="ARBA" id="ARBA00023136"/>
    </source>
</evidence>
<dbReference type="Pfam" id="PF21088">
    <property type="entry name" value="MS_channel_1st"/>
    <property type="match status" value="1"/>
</dbReference>
<evidence type="ECO:0000256" key="7">
    <source>
        <dbReference type="SAM" id="Phobius"/>
    </source>
</evidence>
<reference evidence="10 11" key="1">
    <citation type="submission" date="2023-06" db="EMBL/GenBank/DDBJ databases">
        <title>Parasedimentitalea psychrophila sp. nov., a psychrophilic bacterium isolated from deep-sea sediment.</title>
        <authorList>
            <person name="Li A."/>
        </authorList>
    </citation>
    <scope>NUCLEOTIDE SEQUENCE [LARGE SCALE GENOMIC DNA]</scope>
    <source>
        <strain evidence="10 11">QS115</strain>
    </source>
</reference>
<dbReference type="SUPFAM" id="SSF82689">
    <property type="entry name" value="Mechanosensitive channel protein MscS (YggB), C-terminal domain"/>
    <property type="match status" value="1"/>
</dbReference>
<feature type="transmembrane region" description="Helical" evidence="7">
    <location>
        <begin position="90"/>
        <end position="118"/>
    </location>
</feature>
<dbReference type="PANTHER" id="PTHR30566">
    <property type="entry name" value="YNAI-RELATED MECHANOSENSITIVE ION CHANNEL"/>
    <property type="match status" value="1"/>
</dbReference>
<feature type="transmembrane region" description="Helical" evidence="7">
    <location>
        <begin position="12"/>
        <end position="30"/>
    </location>
</feature>
<evidence type="ECO:0000259" key="8">
    <source>
        <dbReference type="Pfam" id="PF00924"/>
    </source>
</evidence>
<accession>A0A9Y2KWM4</accession>
<keyword evidence="11" id="KW-1185">Reference proteome</keyword>
<dbReference type="RefSeq" id="WP_270921100.1">
    <property type="nucleotide sequence ID" value="NZ_CP127247.1"/>
</dbReference>
<dbReference type="PANTHER" id="PTHR30566:SF5">
    <property type="entry name" value="MECHANOSENSITIVE ION CHANNEL PROTEIN 1, MITOCHONDRIAL-RELATED"/>
    <property type="match status" value="1"/>
</dbReference>
<dbReference type="InterPro" id="IPR049142">
    <property type="entry name" value="MS_channel_1st"/>
</dbReference>
<dbReference type="GO" id="GO:0005886">
    <property type="term" value="C:plasma membrane"/>
    <property type="evidence" value="ECO:0007669"/>
    <property type="project" value="UniProtKB-SubCell"/>
</dbReference>
<evidence type="ECO:0000256" key="2">
    <source>
        <dbReference type="ARBA" id="ARBA00008017"/>
    </source>
</evidence>
<feature type="domain" description="Mechanosensitive ion channel transmembrane helices 2/3" evidence="9">
    <location>
        <begin position="138"/>
        <end position="179"/>
    </location>
</feature>
<sequence>MEEQLHQLIEWWQAIHSLDLVLAVALPTAILLLRRWLSDLLILGIIGIVRRFGLLIEPTARSSLRPAMTGLLGMLAAFLGISVLDLPGAAALIVLSVLQSLLVFGVFWLINALILVLLEQAKVIGVHQGRLRGSWISQIVRFLLVAIAVVVVLNVWGIDLGPALTGLGIAGAAVALAAQDQIRNLLAGFNIAAERRFREGDWIRISQDVEGIVEKIDLRSTVIRRFDNGTEHIPNSELANNSLSNFSRRTARRLRWTIALTYGTETETLNSICEEIASYINTSDRFVGLTEANLFVRLYALEESSIDILVDCFVAANEYSAELDARHELILAIKKIVEGAGAEFAFPSRSVYTENKATGLAGSI</sequence>
<dbReference type="InterPro" id="IPR010920">
    <property type="entry name" value="LSM_dom_sf"/>
</dbReference>
<evidence type="ECO:0000256" key="1">
    <source>
        <dbReference type="ARBA" id="ARBA00004651"/>
    </source>
</evidence>
<evidence type="ECO:0000256" key="3">
    <source>
        <dbReference type="ARBA" id="ARBA00022475"/>
    </source>
</evidence>
<dbReference type="SUPFAM" id="SSF82861">
    <property type="entry name" value="Mechanosensitive channel protein MscS (YggB), transmembrane region"/>
    <property type="match status" value="1"/>
</dbReference>
<dbReference type="SUPFAM" id="SSF50182">
    <property type="entry name" value="Sm-like ribonucleoproteins"/>
    <property type="match status" value="1"/>
</dbReference>
<dbReference type="AlphaFoldDB" id="A0A9Y2KWM4"/>
<feature type="transmembrane region" description="Helical" evidence="7">
    <location>
        <begin position="139"/>
        <end position="156"/>
    </location>
</feature>
<evidence type="ECO:0000256" key="5">
    <source>
        <dbReference type="ARBA" id="ARBA00022989"/>
    </source>
</evidence>
<dbReference type="Gene3D" id="3.30.70.100">
    <property type="match status" value="1"/>
</dbReference>
<keyword evidence="4 7" id="KW-0812">Transmembrane</keyword>
<dbReference type="InterPro" id="IPR011066">
    <property type="entry name" value="MscS_channel_C_sf"/>
</dbReference>
<feature type="transmembrane region" description="Helical" evidence="7">
    <location>
        <begin position="66"/>
        <end position="84"/>
    </location>
</feature>
<dbReference type="Gene3D" id="1.10.287.1260">
    <property type="match status" value="1"/>
</dbReference>
<dbReference type="EMBL" id="CP127247">
    <property type="protein sequence ID" value="WIY23903.1"/>
    <property type="molecule type" value="Genomic_DNA"/>
</dbReference>
<dbReference type="Gene3D" id="2.30.30.60">
    <property type="match status" value="1"/>
</dbReference>
<dbReference type="Proteomes" id="UP001238334">
    <property type="component" value="Chromosome"/>
</dbReference>
<evidence type="ECO:0000313" key="10">
    <source>
        <dbReference type="EMBL" id="WIY23903.1"/>
    </source>
</evidence>
<name>A0A9Y2KWM4_9RHOB</name>
<gene>
    <name evidence="10" type="ORF">QPJ95_14810</name>
</gene>
<evidence type="ECO:0000313" key="11">
    <source>
        <dbReference type="Proteomes" id="UP001238334"/>
    </source>
</evidence>
<keyword evidence="6 7" id="KW-0472">Membrane</keyword>
<dbReference type="InterPro" id="IPR011014">
    <property type="entry name" value="MscS_channel_TM-2"/>
</dbReference>
<keyword evidence="3" id="KW-1003">Cell membrane</keyword>
<dbReference type="InterPro" id="IPR023408">
    <property type="entry name" value="MscS_beta-dom_sf"/>
</dbReference>
<keyword evidence="5 7" id="KW-1133">Transmembrane helix</keyword>
<dbReference type="KEGG" id="ppso:QPJ95_14810"/>
<feature type="domain" description="Mechanosensitive ion channel MscS" evidence="8">
    <location>
        <begin position="182"/>
        <end position="248"/>
    </location>
</feature>
<dbReference type="InterPro" id="IPR006685">
    <property type="entry name" value="MscS_channel_2nd"/>
</dbReference>
<dbReference type="GO" id="GO:0008381">
    <property type="term" value="F:mechanosensitive monoatomic ion channel activity"/>
    <property type="evidence" value="ECO:0007669"/>
    <property type="project" value="UniProtKB-ARBA"/>
</dbReference>
<organism evidence="10 11">
    <name type="scientific">Parasedimentitalea psychrophila</name>
    <dbReference type="NCBI Taxonomy" id="2997337"/>
    <lineage>
        <taxon>Bacteria</taxon>
        <taxon>Pseudomonadati</taxon>
        <taxon>Pseudomonadota</taxon>
        <taxon>Alphaproteobacteria</taxon>
        <taxon>Rhodobacterales</taxon>
        <taxon>Paracoccaceae</taxon>
        <taxon>Parasedimentitalea</taxon>
    </lineage>
</organism>
<comment type="similarity">
    <text evidence="2">Belongs to the MscS (TC 1.A.23) family.</text>
</comment>
<dbReference type="Pfam" id="PF00924">
    <property type="entry name" value="MS_channel_2nd"/>
    <property type="match status" value="1"/>
</dbReference>
<comment type="subcellular location">
    <subcellularLocation>
        <location evidence="1">Cell membrane</location>
        <topology evidence="1">Multi-pass membrane protein</topology>
    </subcellularLocation>
</comment>
<evidence type="ECO:0000256" key="4">
    <source>
        <dbReference type="ARBA" id="ARBA00022692"/>
    </source>
</evidence>
<proteinExistence type="inferred from homology"/>
<protein>
    <submittedName>
        <fullName evidence="10">Mechanosensitive ion channel</fullName>
    </submittedName>
</protein>
<evidence type="ECO:0000259" key="9">
    <source>
        <dbReference type="Pfam" id="PF21088"/>
    </source>
</evidence>